<reference evidence="1" key="2">
    <citation type="journal article" date="2016" name="Fungal Biol.">
        <title>Ochratoxin A production by Penicillium thymicola.</title>
        <authorList>
            <person name="Nguyen H.D.T."/>
            <person name="McMullin D.R."/>
            <person name="Ponomareva E."/>
            <person name="Riley R."/>
            <person name="Pomraning K.R."/>
            <person name="Baker S.E."/>
            <person name="Seifert K.A."/>
        </authorList>
    </citation>
    <scope>NUCLEOTIDE SEQUENCE</scope>
    <source>
        <strain evidence="1">DAOM 180753</strain>
    </source>
</reference>
<dbReference type="Proteomes" id="UP001227192">
    <property type="component" value="Unassembled WGS sequence"/>
</dbReference>
<name>A0AAI9TJQ0_PENTH</name>
<organism evidence="1 2">
    <name type="scientific">Penicillium thymicola</name>
    <dbReference type="NCBI Taxonomy" id="293382"/>
    <lineage>
        <taxon>Eukaryota</taxon>
        <taxon>Fungi</taxon>
        <taxon>Dikarya</taxon>
        <taxon>Ascomycota</taxon>
        <taxon>Pezizomycotina</taxon>
        <taxon>Eurotiomycetes</taxon>
        <taxon>Eurotiomycetidae</taxon>
        <taxon>Eurotiales</taxon>
        <taxon>Aspergillaceae</taxon>
        <taxon>Penicillium</taxon>
    </lineage>
</organism>
<keyword evidence="2" id="KW-1185">Reference proteome</keyword>
<evidence type="ECO:0000313" key="2">
    <source>
        <dbReference type="Proteomes" id="UP001227192"/>
    </source>
</evidence>
<dbReference type="AlphaFoldDB" id="A0AAI9TJQ0"/>
<proteinExistence type="predicted"/>
<dbReference type="EMBL" id="LACB01000118">
    <property type="protein sequence ID" value="KAJ9488407.1"/>
    <property type="molecule type" value="Genomic_DNA"/>
</dbReference>
<protein>
    <submittedName>
        <fullName evidence="1">Uncharacterized protein</fullName>
    </submittedName>
</protein>
<reference evidence="1" key="1">
    <citation type="submission" date="2015-06" db="EMBL/GenBank/DDBJ databases">
        <authorList>
            <person name="Nguyen H."/>
        </authorList>
    </citation>
    <scope>NUCLEOTIDE SEQUENCE</scope>
    <source>
        <strain evidence="1">DAOM 180753</strain>
    </source>
</reference>
<evidence type="ECO:0000313" key="1">
    <source>
        <dbReference type="EMBL" id="KAJ9488407.1"/>
    </source>
</evidence>
<accession>A0AAI9TJQ0</accession>
<comment type="caution">
    <text evidence="1">The sequence shown here is derived from an EMBL/GenBank/DDBJ whole genome shotgun (WGS) entry which is preliminary data.</text>
</comment>
<gene>
    <name evidence="1" type="ORF">VN97_g4876</name>
</gene>
<sequence>MALNDFDIPAIQQEISRAGPESVLYGVWNAILTWQFPVEQDYVTRPPEPSYHPSGAEGVFKFAYVPVSVCTTASQQIFDCAMQENWSGNASLDPYGRLSMPPTHDSLSHFTKLVSELNLN</sequence>